<feature type="transmembrane region" description="Helical" evidence="11">
    <location>
        <begin position="714"/>
        <end position="734"/>
    </location>
</feature>
<dbReference type="PANTHER" id="PTHR10783">
    <property type="entry name" value="XENOTROPIC AND POLYTROPIC RETROVIRUS RECEPTOR 1-RELATED"/>
    <property type="match status" value="1"/>
</dbReference>
<evidence type="ECO:0000313" key="15">
    <source>
        <dbReference type="Proteomes" id="UP000823749"/>
    </source>
</evidence>
<keyword evidence="15" id="KW-1185">Reference proteome</keyword>
<sequence>MKFGKEFVSQMVPEWKEAYMDYDYLKTLLKEIQRFKQRTRPQPVPATLGRRQTLYRAFSGLTRRNYAPLSPPRASDVENQVILVNSSSSQGGRFETMFLMAADEGGEFELVYFKRLDDEFNKVLDFYKSKVGEVMEEAAVLDKQMDALIAFRVKVERPDQEGWFFDREAEMRSLASGVAASAAALSASTPRGARGKAPMVAIDEDGPSSQGRSDDSSDDKNEKESKTLIQMTKQEKPNNIRGIRPAPLEILNHVKMNNTVEIKFNRDNLKKVEEQLKCAFVAFYHKLLLLKNFSFLNILAFSKIMKKYDKITSRRASKAYLKMVEKSFLDSSDGVTKLMDRVEATFINHFSNSNRRKGMSILRPRVKKERHRVTFSLGFLFGCTVALLLALVLITRARDLLNHTGRDQYMRNMLPLYSLFGYITLHMLMYAANIYFWRRYRVNYPFIFGFKEGTELGYREVLLLSCCVAVLSTAAGLANLDMEMDPKTLDYKAITELVPLGLLVLLLVILFCPLNIIYRSSRFFLLGCLFHCLCAPLYKVTLPDFFLADQLTSQVQAFRSLEFYICYYGWGDYKKRHNTCLGNDVYKAFFFIVAAVPYWIRLLQCLRRLYEERDPRQGFNGLKYLSAIIAICMRTAYTLNRGSRWNLLAWIASVIAVIFGTYWDLVIDWGLFQKNSKNRWLRDKLLVPHKTVYFAAMVLNVLLRLVWMQTVLNFSVPFLHIQTLTALVAVLEIIRRGIWNFFRLENEHLNNVGKYRAFKTVPLPFNYDEDGGKDE</sequence>
<dbReference type="Proteomes" id="UP000823749">
    <property type="component" value="Chromosome 12"/>
</dbReference>
<feature type="region of interest" description="Disordered" evidence="10">
    <location>
        <begin position="185"/>
        <end position="233"/>
    </location>
</feature>
<evidence type="ECO:0000313" key="14">
    <source>
        <dbReference type="EMBL" id="KAG5522407.1"/>
    </source>
</evidence>
<keyword evidence="6 11" id="KW-0812">Transmembrane</keyword>
<gene>
    <name evidence="14" type="ORF">RHGRI_034551</name>
</gene>
<keyword evidence="4" id="KW-1003">Cell membrane</keyword>
<dbReference type="GO" id="GO:0006817">
    <property type="term" value="P:phosphate ion transport"/>
    <property type="evidence" value="ECO:0007669"/>
    <property type="project" value="UniProtKB-KW"/>
</dbReference>
<evidence type="ECO:0000256" key="11">
    <source>
        <dbReference type="SAM" id="Phobius"/>
    </source>
</evidence>
<comment type="subcellular location">
    <subcellularLocation>
        <location evidence="1">Cell membrane</location>
        <topology evidence="1">Multi-pass membrane protein</topology>
    </subcellularLocation>
</comment>
<evidence type="ECO:0000256" key="2">
    <source>
        <dbReference type="ARBA" id="ARBA00009665"/>
    </source>
</evidence>
<evidence type="ECO:0000256" key="10">
    <source>
        <dbReference type="SAM" id="MobiDB-lite"/>
    </source>
</evidence>
<reference evidence="14" key="1">
    <citation type="submission" date="2020-08" db="EMBL/GenBank/DDBJ databases">
        <title>Plant Genome Project.</title>
        <authorList>
            <person name="Zhang R.-G."/>
        </authorList>
    </citation>
    <scope>NUCLEOTIDE SEQUENCE</scope>
    <source>
        <strain evidence="14">WSP0</strain>
        <tissue evidence="14">Leaf</tissue>
    </source>
</reference>
<evidence type="ECO:0000256" key="9">
    <source>
        <dbReference type="ARBA" id="ARBA00043939"/>
    </source>
</evidence>
<organism evidence="14 15">
    <name type="scientific">Rhododendron griersonianum</name>
    <dbReference type="NCBI Taxonomy" id="479676"/>
    <lineage>
        <taxon>Eukaryota</taxon>
        <taxon>Viridiplantae</taxon>
        <taxon>Streptophyta</taxon>
        <taxon>Embryophyta</taxon>
        <taxon>Tracheophyta</taxon>
        <taxon>Spermatophyta</taxon>
        <taxon>Magnoliopsida</taxon>
        <taxon>eudicotyledons</taxon>
        <taxon>Gunneridae</taxon>
        <taxon>Pentapetalae</taxon>
        <taxon>asterids</taxon>
        <taxon>Ericales</taxon>
        <taxon>Ericaceae</taxon>
        <taxon>Ericoideae</taxon>
        <taxon>Rhodoreae</taxon>
        <taxon>Rhododendron</taxon>
    </lineage>
</organism>
<proteinExistence type="inferred from homology"/>
<feature type="transmembrane region" description="Helical" evidence="11">
    <location>
        <begin position="373"/>
        <end position="394"/>
    </location>
</feature>
<name>A0AAV6I4D3_9ERIC</name>
<evidence type="ECO:0000256" key="5">
    <source>
        <dbReference type="ARBA" id="ARBA00022592"/>
    </source>
</evidence>
<dbReference type="InterPro" id="IPR004342">
    <property type="entry name" value="EXS_C"/>
</dbReference>
<dbReference type="GO" id="GO:0005886">
    <property type="term" value="C:plasma membrane"/>
    <property type="evidence" value="ECO:0007669"/>
    <property type="project" value="UniProtKB-SubCell"/>
</dbReference>
<dbReference type="InterPro" id="IPR004331">
    <property type="entry name" value="SPX_dom"/>
</dbReference>
<dbReference type="PROSITE" id="PS51380">
    <property type="entry name" value="EXS"/>
    <property type="match status" value="1"/>
</dbReference>
<evidence type="ECO:0000256" key="8">
    <source>
        <dbReference type="ARBA" id="ARBA00023136"/>
    </source>
</evidence>
<keyword evidence="5" id="KW-0592">Phosphate transport</keyword>
<evidence type="ECO:0000259" key="13">
    <source>
        <dbReference type="PROSITE" id="PS51382"/>
    </source>
</evidence>
<keyword evidence="8 11" id="KW-0472">Membrane</keyword>
<dbReference type="PANTHER" id="PTHR10783:SF4">
    <property type="entry name" value="PHOSPHATE TRANSPORTER PHO1 HOMOLOG 3"/>
    <property type="match status" value="1"/>
</dbReference>
<dbReference type="InterPro" id="IPR034092">
    <property type="entry name" value="PHO1_SPX"/>
</dbReference>
<evidence type="ECO:0008006" key="16">
    <source>
        <dbReference type="Google" id="ProtNLM"/>
    </source>
</evidence>
<feature type="domain" description="EXS" evidence="12">
    <location>
        <begin position="581"/>
        <end position="775"/>
    </location>
</feature>
<accession>A0AAV6I4D3</accession>
<feature type="transmembrane region" description="Helical" evidence="11">
    <location>
        <begin position="523"/>
        <end position="541"/>
    </location>
</feature>
<feature type="compositionally biased region" description="Basic and acidic residues" evidence="10">
    <location>
        <begin position="212"/>
        <end position="226"/>
    </location>
</feature>
<evidence type="ECO:0000256" key="3">
    <source>
        <dbReference type="ARBA" id="ARBA00022448"/>
    </source>
</evidence>
<protein>
    <recommendedName>
        <fullName evidence="16">Phosphate transporter PHO1 homolog 3-like</fullName>
    </recommendedName>
</protein>
<dbReference type="Pfam" id="PF03124">
    <property type="entry name" value="EXS"/>
    <property type="match status" value="1"/>
</dbReference>
<keyword evidence="3" id="KW-0813">Transport</keyword>
<feature type="domain" description="SPX" evidence="13">
    <location>
        <begin position="1"/>
        <end position="322"/>
    </location>
</feature>
<evidence type="ECO:0000256" key="7">
    <source>
        <dbReference type="ARBA" id="ARBA00022989"/>
    </source>
</evidence>
<evidence type="ECO:0000259" key="12">
    <source>
        <dbReference type="PROSITE" id="PS51380"/>
    </source>
</evidence>
<evidence type="ECO:0000256" key="1">
    <source>
        <dbReference type="ARBA" id="ARBA00004651"/>
    </source>
</evidence>
<dbReference type="PROSITE" id="PS51382">
    <property type="entry name" value="SPX"/>
    <property type="match status" value="1"/>
</dbReference>
<dbReference type="GO" id="GO:0005802">
    <property type="term" value="C:trans-Golgi network"/>
    <property type="evidence" value="ECO:0007669"/>
    <property type="project" value="TreeGrafter"/>
</dbReference>
<dbReference type="AlphaFoldDB" id="A0AAV6I4D3"/>
<feature type="transmembrane region" description="Helical" evidence="11">
    <location>
        <begin position="414"/>
        <end position="436"/>
    </location>
</feature>
<dbReference type="GO" id="GO:0016036">
    <property type="term" value="P:cellular response to phosphate starvation"/>
    <property type="evidence" value="ECO:0007669"/>
    <property type="project" value="TreeGrafter"/>
</dbReference>
<keyword evidence="7 11" id="KW-1133">Transmembrane helix</keyword>
<evidence type="ECO:0000256" key="6">
    <source>
        <dbReference type="ARBA" id="ARBA00022692"/>
    </source>
</evidence>
<comment type="caution">
    <text evidence="14">The sequence shown here is derived from an EMBL/GenBank/DDBJ whole genome shotgun (WGS) entry which is preliminary data.</text>
</comment>
<feature type="transmembrane region" description="Helical" evidence="11">
    <location>
        <begin position="585"/>
        <end position="603"/>
    </location>
</feature>
<comment type="similarity">
    <text evidence="2">Belongs to the SYG1 (TC 2.A.94) family.</text>
</comment>
<dbReference type="CDD" id="cd14476">
    <property type="entry name" value="SPX_PHO1_like"/>
    <property type="match status" value="1"/>
</dbReference>
<feature type="transmembrane region" description="Helical" evidence="11">
    <location>
        <begin position="691"/>
        <end position="708"/>
    </location>
</feature>
<feature type="transmembrane region" description="Helical" evidence="11">
    <location>
        <begin position="456"/>
        <end position="477"/>
    </location>
</feature>
<feature type="transmembrane region" description="Helical" evidence="11">
    <location>
        <begin position="497"/>
        <end position="516"/>
    </location>
</feature>
<dbReference type="Pfam" id="PF03105">
    <property type="entry name" value="SPX"/>
    <property type="match status" value="1"/>
</dbReference>
<feature type="transmembrane region" description="Helical" evidence="11">
    <location>
        <begin position="283"/>
        <end position="305"/>
    </location>
</feature>
<comment type="function">
    <text evidence="9">May transport inorganic phosphate (Pi).</text>
</comment>
<feature type="transmembrane region" description="Helical" evidence="11">
    <location>
        <begin position="647"/>
        <end position="671"/>
    </location>
</feature>
<dbReference type="GO" id="GO:0000822">
    <property type="term" value="F:inositol hexakisphosphate binding"/>
    <property type="evidence" value="ECO:0007669"/>
    <property type="project" value="TreeGrafter"/>
</dbReference>
<evidence type="ECO:0000256" key="4">
    <source>
        <dbReference type="ARBA" id="ARBA00022475"/>
    </source>
</evidence>
<dbReference type="EMBL" id="JACTNZ010000012">
    <property type="protein sequence ID" value="KAG5522407.1"/>
    <property type="molecule type" value="Genomic_DNA"/>
</dbReference>